<keyword evidence="3" id="KW-1185">Reference proteome</keyword>
<accession>A0ABR0MFQ7</accession>
<name>A0ABR0MFQ7_GOSAR</name>
<gene>
    <name evidence="2" type="ORF">PVK06_048189</name>
</gene>
<evidence type="ECO:0000313" key="2">
    <source>
        <dbReference type="EMBL" id="KAK5771933.1"/>
    </source>
</evidence>
<evidence type="ECO:0000313" key="3">
    <source>
        <dbReference type="Proteomes" id="UP001358586"/>
    </source>
</evidence>
<proteinExistence type="predicted"/>
<dbReference type="Proteomes" id="UP001358586">
    <property type="component" value="Chromosome 13"/>
</dbReference>
<evidence type="ECO:0000256" key="1">
    <source>
        <dbReference type="SAM" id="Phobius"/>
    </source>
</evidence>
<sequence length="241" mass="27656">MASKSFHCNQKSFTLSITLLSLSLIIFVLFSRSNYNIIDAFKPNPPPSNQRFRNLDLLQEEINSKKEIKIGLVNINSNEEIQYQLPGSVVSTVHVRFDRVSKKRKWEDFFPFRIDENQQNCPEIPMPALEKYQDLDVVVAKLPCKGWSGKSGMRDVFMLQVNLVVANILVESGWVTPEVKRAVYAVFVGSCGPMQEIFRCEDLLRKVEDHRVYKPELRRLKQTMLMPPASCQLAQPYGETG</sequence>
<keyword evidence="1" id="KW-1133">Transmembrane helix</keyword>
<organism evidence="2 3">
    <name type="scientific">Gossypium arboreum</name>
    <name type="common">Tree cotton</name>
    <name type="synonym">Gossypium nanking</name>
    <dbReference type="NCBI Taxonomy" id="29729"/>
    <lineage>
        <taxon>Eukaryota</taxon>
        <taxon>Viridiplantae</taxon>
        <taxon>Streptophyta</taxon>
        <taxon>Embryophyta</taxon>
        <taxon>Tracheophyta</taxon>
        <taxon>Spermatophyta</taxon>
        <taxon>Magnoliopsida</taxon>
        <taxon>eudicotyledons</taxon>
        <taxon>Gunneridae</taxon>
        <taxon>Pentapetalae</taxon>
        <taxon>rosids</taxon>
        <taxon>malvids</taxon>
        <taxon>Malvales</taxon>
        <taxon>Malvaceae</taxon>
        <taxon>Malvoideae</taxon>
        <taxon>Gossypium</taxon>
    </lineage>
</organism>
<comment type="caution">
    <text evidence="2">The sequence shown here is derived from an EMBL/GenBank/DDBJ whole genome shotgun (WGS) entry which is preliminary data.</text>
</comment>
<feature type="transmembrane region" description="Helical" evidence="1">
    <location>
        <begin position="12"/>
        <end position="30"/>
    </location>
</feature>
<keyword evidence="1" id="KW-0812">Transmembrane</keyword>
<dbReference type="EMBL" id="JARKNE010000013">
    <property type="protein sequence ID" value="KAK5771933.1"/>
    <property type="molecule type" value="Genomic_DNA"/>
</dbReference>
<keyword evidence="1" id="KW-0472">Membrane</keyword>
<reference evidence="2 3" key="1">
    <citation type="submission" date="2023-03" db="EMBL/GenBank/DDBJ databases">
        <title>WGS of Gossypium arboreum.</title>
        <authorList>
            <person name="Yu D."/>
        </authorList>
    </citation>
    <scope>NUCLEOTIDE SEQUENCE [LARGE SCALE GENOMIC DNA]</scope>
    <source>
        <tissue evidence="2">Leaf</tissue>
    </source>
</reference>
<protein>
    <submittedName>
        <fullName evidence="2">Uncharacterized protein</fullName>
    </submittedName>
</protein>